<feature type="chain" id="PRO_5046145711" description="Lipocalin-like protein" evidence="1">
    <location>
        <begin position="23"/>
        <end position="169"/>
    </location>
</feature>
<sequence>MRAIIYLSAITLLLFCACNQGAEKSANKEKLCITGKWHRFSMANGYTEFDIDTQNVVFYNQKAGRFKLPYKIENDSIIYLTKPYAAKITARGDSILLEGNDSTTAVLHRFAKTDDPFTQIPEEKDTTAFAHYVKGFDQRLIQAFRKAGIELNDNMRNGGESEYQRLLGK</sequence>
<dbReference type="Proteomes" id="UP001501436">
    <property type="component" value="Unassembled WGS sequence"/>
</dbReference>
<protein>
    <recommendedName>
        <fullName evidence="4">Lipocalin-like protein</fullName>
    </recommendedName>
</protein>
<dbReference type="PROSITE" id="PS51257">
    <property type="entry name" value="PROKAR_LIPOPROTEIN"/>
    <property type="match status" value="1"/>
</dbReference>
<feature type="signal peptide" evidence="1">
    <location>
        <begin position="1"/>
        <end position="22"/>
    </location>
</feature>
<organism evidence="2 3">
    <name type="scientific">Mucilaginibacter defluvii</name>
    <dbReference type="NCBI Taxonomy" id="1196019"/>
    <lineage>
        <taxon>Bacteria</taxon>
        <taxon>Pseudomonadati</taxon>
        <taxon>Bacteroidota</taxon>
        <taxon>Sphingobacteriia</taxon>
        <taxon>Sphingobacteriales</taxon>
        <taxon>Sphingobacteriaceae</taxon>
        <taxon>Mucilaginibacter</taxon>
    </lineage>
</organism>
<dbReference type="EMBL" id="BAABJI010000001">
    <property type="protein sequence ID" value="GAA4901672.1"/>
    <property type="molecule type" value="Genomic_DNA"/>
</dbReference>
<evidence type="ECO:0000313" key="3">
    <source>
        <dbReference type="Proteomes" id="UP001501436"/>
    </source>
</evidence>
<evidence type="ECO:0000256" key="1">
    <source>
        <dbReference type="SAM" id="SignalP"/>
    </source>
</evidence>
<gene>
    <name evidence="2" type="ORF">GCM10023313_00160</name>
</gene>
<evidence type="ECO:0000313" key="2">
    <source>
        <dbReference type="EMBL" id="GAA4901672.1"/>
    </source>
</evidence>
<evidence type="ECO:0008006" key="4">
    <source>
        <dbReference type="Google" id="ProtNLM"/>
    </source>
</evidence>
<keyword evidence="3" id="KW-1185">Reference proteome</keyword>
<keyword evidence="1" id="KW-0732">Signal</keyword>
<name>A0ABP9FMG3_9SPHI</name>
<comment type="caution">
    <text evidence="2">The sequence shown here is derived from an EMBL/GenBank/DDBJ whole genome shotgun (WGS) entry which is preliminary data.</text>
</comment>
<reference evidence="3" key="1">
    <citation type="journal article" date="2019" name="Int. J. Syst. Evol. Microbiol.">
        <title>The Global Catalogue of Microorganisms (GCM) 10K type strain sequencing project: providing services to taxonomists for standard genome sequencing and annotation.</title>
        <authorList>
            <consortium name="The Broad Institute Genomics Platform"/>
            <consortium name="The Broad Institute Genome Sequencing Center for Infectious Disease"/>
            <person name="Wu L."/>
            <person name="Ma J."/>
        </authorList>
    </citation>
    <scope>NUCLEOTIDE SEQUENCE [LARGE SCALE GENOMIC DNA]</scope>
    <source>
        <strain evidence="3">JCM 18283</strain>
    </source>
</reference>
<dbReference type="RefSeq" id="WP_345328688.1">
    <property type="nucleotide sequence ID" value="NZ_BAABJI010000001.1"/>
</dbReference>
<accession>A0ABP9FMG3</accession>
<proteinExistence type="predicted"/>